<organism evidence="5 6">
    <name type="scientific">Sesamum alatum</name>
    <dbReference type="NCBI Taxonomy" id="300844"/>
    <lineage>
        <taxon>Eukaryota</taxon>
        <taxon>Viridiplantae</taxon>
        <taxon>Streptophyta</taxon>
        <taxon>Embryophyta</taxon>
        <taxon>Tracheophyta</taxon>
        <taxon>Spermatophyta</taxon>
        <taxon>Magnoliopsida</taxon>
        <taxon>eudicotyledons</taxon>
        <taxon>Gunneridae</taxon>
        <taxon>Pentapetalae</taxon>
        <taxon>asterids</taxon>
        <taxon>lamiids</taxon>
        <taxon>Lamiales</taxon>
        <taxon>Pedaliaceae</taxon>
        <taxon>Sesamum</taxon>
    </lineage>
</organism>
<dbReference type="GO" id="GO:0010143">
    <property type="term" value="P:cutin biosynthetic process"/>
    <property type="evidence" value="ECO:0007669"/>
    <property type="project" value="TreeGrafter"/>
</dbReference>
<reference evidence="5" key="1">
    <citation type="submission" date="2020-06" db="EMBL/GenBank/DDBJ databases">
        <authorList>
            <person name="Li T."/>
            <person name="Hu X."/>
            <person name="Zhang T."/>
            <person name="Song X."/>
            <person name="Zhang H."/>
            <person name="Dai N."/>
            <person name="Sheng W."/>
            <person name="Hou X."/>
            <person name="Wei L."/>
        </authorList>
    </citation>
    <scope>NUCLEOTIDE SEQUENCE</scope>
    <source>
        <strain evidence="5">3651</strain>
        <tissue evidence="5">Leaf</tissue>
    </source>
</reference>
<evidence type="ECO:0000256" key="2">
    <source>
        <dbReference type="ARBA" id="ARBA00023136"/>
    </source>
</evidence>
<dbReference type="AlphaFoldDB" id="A0AAE2CAK8"/>
<reference evidence="5" key="2">
    <citation type="journal article" date="2024" name="Plant">
        <title>Genomic evolution and insights into agronomic trait innovations of Sesamum species.</title>
        <authorList>
            <person name="Miao H."/>
            <person name="Wang L."/>
            <person name="Qu L."/>
            <person name="Liu H."/>
            <person name="Sun Y."/>
            <person name="Le M."/>
            <person name="Wang Q."/>
            <person name="Wei S."/>
            <person name="Zheng Y."/>
            <person name="Lin W."/>
            <person name="Duan Y."/>
            <person name="Cao H."/>
            <person name="Xiong S."/>
            <person name="Wang X."/>
            <person name="Wei L."/>
            <person name="Li C."/>
            <person name="Ma Q."/>
            <person name="Ju M."/>
            <person name="Zhao R."/>
            <person name="Li G."/>
            <person name="Mu C."/>
            <person name="Tian Q."/>
            <person name="Mei H."/>
            <person name="Zhang T."/>
            <person name="Gao T."/>
            <person name="Zhang H."/>
        </authorList>
    </citation>
    <scope>NUCLEOTIDE SEQUENCE</scope>
    <source>
        <strain evidence="5">3651</strain>
    </source>
</reference>
<feature type="chain" id="PRO_5042043555" evidence="3">
    <location>
        <begin position="17"/>
        <end position="242"/>
    </location>
</feature>
<keyword evidence="5" id="KW-0012">Acyltransferase</keyword>
<keyword evidence="5" id="KW-0808">Transferase</keyword>
<dbReference type="PANTHER" id="PTHR15486">
    <property type="entry name" value="ANCIENT UBIQUITOUS PROTEIN"/>
    <property type="match status" value="1"/>
</dbReference>
<name>A0AAE2CAK8_9LAMI</name>
<evidence type="ECO:0000256" key="1">
    <source>
        <dbReference type="ARBA" id="ARBA00004370"/>
    </source>
</evidence>
<evidence type="ECO:0000259" key="4">
    <source>
        <dbReference type="SMART" id="SM00563"/>
    </source>
</evidence>
<dbReference type="Proteomes" id="UP001293254">
    <property type="component" value="Unassembled WGS sequence"/>
</dbReference>
<dbReference type="GO" id="GO:0090447">
    <property type="term" value="F:glycerol-3-phosphate 2-O-acyltransferase activity"/>
    <property type="evidence" value="ECO:0007669"/>
    <property type="project" value="TreeGrafter"/>
</dbReference>
<dbReference type="GO" id="GO:0016020">
    <property type="term" value="C:membrane"/>
    <property type="evidence" value="ECO:0007669"/>
    <property type="project" value="UniProtKB-SubCell"/>
</dbReference>
<dbReference type="SMART" id="SM00563">
    <property type="entry name" value="PlsC"/>
    <property type="match status" value="1"/>
</dbReference>
<evidence type="ECO:0000313" key="6">
    <source>
        <dbReference type="Proteomes" id="UP001293254"/>
    </source>
</evidence>
<comment type="caution">
    <text evidence="5">The sequence shown here is derived from an EMBL/GenBank/DDBJ whole genome shotgun (WGS) entry which is preliminary data.</text>
</comment>
<accession>A0AAE2CAK8</accession>
<keyword evidence="2" id="KW-0472">Membrane</keyword>
<sequence length="242" mass="26941">MFMWLPMGFTLCFIRAIIVTLPVEIKFPILHLTGANIGISNPELATTNQANGALYACNHRTMLDTVVLSYCLRTHLTAVAYSLSRVSEILAPVKLARLTSNREQDAALRHKLLSQVNLVVYPEGTTCREPYLLRLSPLFTEMSDNIFPVAIACHASIFYGTTARGLKSLDPLFFGPFPEHGTWWRRPLNLLGDRVCISSSRNVLVPKWLSCQLCTWAGDKPSGLSFGHSCLVDFFEGPRPEG</sequence>
<protein>
    <submittedName>
        <fullName evidence="5">Glycerol-3-phosphate acyltransferase 2</fullName>
    </submittedName>
</protein>
<comment type="subcellular location">
    <subcellularLocation>
        <location evidence="1">Membrane</location>
    </subcellularLocation>
</comment>
<dbReference type="PANTHER" id="PTHR15486:SF62">
    <property type="entry name" value="GLYCEROL-3-PHOSPHATE ACYLTRANSFERASE 2-RELATED"/>
    <property type="match status" value="1"/>
</dbReference>
<dbReference type="InterPro" id="IPR002123">
    <property type="entry name" value="Plipid/glycerol_acylTrfase"/>
</dbReference>
<keyword evidence="6" id="KW-1185">Reference proteome</keyword>
<dbReference type="Pfam" id="PF01553">
    <property type="entry name" value="Acyltransferase"/>
    <property type="match status" value="1"/>
</dbReference>
<keyword evidence="3" id="KW-0732">Signal</keyword>
<dbReference type="SUPFAM" id="SSF69593">
    <property type="entry name" value="Glycerol-3-phosphate (1)-acyltransferase"/>
    <property type="match status" value="1"/>
</dbReference>
<evidence type="ECO:0000313" key="5">
    <source>
        <dbReference type="EMBL" id="KAK4414890.1"/>
    </source>
</evidence>
<dbReference type="EMBL" id="JACGWO010000011">
    <property type="protein sequence ID" value="KAK4414890.1"/>
    <property type="molecule type" value="Genomic_DNA"/>
</dbReference>
<gene>
    <name evidence="5" type="ORF">Salat_2596000</name>
</gene>
<feature type="domain" description="Phospholipid/glycerol acyltransferase" evidence="4">
    <location>
        <begin position="53"/>
        <end position="154"/>
    </location>
</feature>
<dbReference type="GO" id="GO:0016791">
    <property type="term" value="F:phosphatase activity"/>
    <property type="evidence" value="ECO:0007669"/>
    <property type="project" value="TreeGrafter"/>
</dbReference>
<proteinExistence type="predicted"/>
<feature type="signal peptide" evidence="3">
    <location>
        <begin position="1"/>
        <end position="16"/>
    </location>
</feature>
<evidence type="ECO:0000256" key="3">
    <source>
        <dbReference type="SAM" id="SignalP"/>
    </source>
</evidence>